<proteinExistence type="predicted"/>
<dbReference type="OrthoDB" id="55517at2157"/>
<evidence type="ECO:0000313" key="1">
    <source>
        <dbReference type="EMBL" id="SIM37583.1"/>
    </source>
</evidence>
<sequence>MDKPWVEEKKLKEFILQNRSYNLFENKDNTVELRFSPEMPEAQAHLPNGQPVEHIMKGIKENGKIYFLSFKTVSSIGETETQLEGEDDPIMLWLQFI</sequence>
<reference evidence="1 4" key="1">
    <citation type="submission" date="2016-04" db="EMBL/GenBank/DDBJ databases">
        <authorList>
            <person name="Evans L.H."/>
            <person name="Alamgir A."/>
            <person name="Owens N."/>
            <person name="Weber N.D."/>
            <person name="Virtaneva K."/>
            <person name="Barbian K."/>
            <person name="Babar A."/>
            <person name="Rosenke K."/>
        </authorList>
    </citation>
    <scope>NUCLEOTIDE SEQUENCE [LARGE SCALE GENOMIC DNA]</scope>
    <source>
        <strain evidence="1">S5</strain>
        <strain evidence="4">S5(T) (JCM 30642 \VKM B-2941)</strain>
    </source>
</reference>
<evidence type="ECO:0000313" key="2">
    <source>
        <dbReference type="EMBL" id="SJK84153.1"/>
    </source>
</evidence>
<reference evidence="3" key="2">
    <citation type="submission" date="2016-06" db="EMBL/GenBank/DDBJ databases">
        <authorList>
            <person name="Toshchakov V.S."/>
        </authorList>
    </citation>
    <scope>NUCLEOTIDE SEQUENCE [LARGE SCALE GENOMIC DNA]</scope>
    <source>
        <strain>PM4 (JCM 30641</strain>
        <strain evidence="3">\VKM B-2940)</strain>
    </source>
</reference>
<dbReference type="EMBL" id="LT671858">
    <property type="protein sequence ID" value="SIM37583.1"/>
    <property type="molecule type" value="Genomic_DNA"/>
</dbReference>
<dbReference type="Proteomes" id="UP000195607">
    <property type="component" value="Chromosome I"/>
</dbReference>
<dbReference type="EMBL" id="LT719092">
    <property type="protein sequence ID" value="SJK84153.1"/>
    <property type="molecule type" value="Genomic_DNA"/>
</dbReference>
<dbReference type="KEGG" id="cdiv:CPM_0265"/>
<reference evidence="2" key="3">
    <citation type="submission" date="2016-06" db="EMBL/GenBank/DDBJ databases">
        <authorList>
            <person name="Olsen C.W."/>
            <person name="Carey S."/>
            <person name="Hinshaw L."/>
            <person name="Karasin A.I."/>
        </authorList>
    </citation>
    <scope>NUCLEOTIDE SEQUENCE [LARGE SCALE GENOMIC DNA]</scope>
    <source>
        <strain evidence="2">PM4</strain>
    </source>
</reference>
<dbReference type="Proteomes" id="UP000187822">
    <property type="component" value="Chromosome I"/>
</dbReference>
<dbReference type="AlphaFoldDB" id="A0A1N5SN89"/>
<gene>
    <name evidence="2" type="ORF">CPM_0265</name>
    <name evidence="1" type="ORF">CSP5_0297</name>
</gene>
<evidence type="ECO:0000313" key="4">
    <source>
        <dbReference type="Proteomes" id="UP000195607"/>
    </source>
</evidence>
<name>A0A1N5SN89_9ARCH</name>
<protein>
    <submittedName>
        <fullName evidence="1">Uncharacterized protein</fullName>
    </submittedName>
</protein>
<evidence type="ECO:0000313" key="3">
    <source>
        <dbReference type="Proteomes" id="UP000187822"/>
    </source>
</evidence>
<keyword evidence="3" id="KW-1185">Reference proteome</keyword>
<organism evidence="1 4">
    <name type="scientific">Cuniculiplasma divulgatum</name>
    <dbReference type="NCBI Taxonomy" id="1673428"/>
    <lineage>
        <taxon>Archaea</taxon>
        <taxon>Methanobacteriati</taxon>
        <taxon>Thermoplasmatota</taxon>
        <taxon>Thermoplasmata</taxon>
        <taxon>Thermoplasmatales</taxon>
        <taxon>Cuniculiplasmataceae</taxon>
        <taxon>Cuniculiplasma</taxon>
    </lineage>
</organism>
<accession>A0A1N5SN89</accession>